<keyword evidence="1" id="KW-1133">Transmembrane helix</keyword>
<evidence type="ECO:0000313" key="3">
    <source>
        <dbReference type="Proteomes" id="UP001596483"/>
    </source>
</evidence>
<sequence length="67" mass="7507">MYLNSRIKHYVPVLLAMASAFAVISVVVEKPDYSTAMIAIGIGFVMGETFHYLKSKKPVRSRNKPFS</sequence>
<dbReference type="RefSeq" id="WP_157293868.1">
    <property type="nucleotide sequence ID" value="NZ_JBHTCT010000035.1"/>
</dbReference>
<name>A0ABW2NHQ9_9BACL</name>
<gene>
    <name evidence="2" type="ORF">ACFQQH_12855</name>
</gene>
<feature type="transmembrane region" description="Helical" evidence="1">
    <location>
        <begin position="33"/>
        <end position="53"/>
    </location>
</feature>
<dbReference type="Proteomes" id="UP001596483">
    <property type="component" value="Unassembled WGS sequence"/>
</dbReference>
<proteinExistence type="predicted"/>
<reference evidence="3" key="1">
    <citation type="journal article" date="2019" name="Int. J. Syst. Evol. Microbiol.">
        <title>The Global Catalogue of Microorganisms (GCM) 10K type strain sequencing project: providing services to taxonomists for standard genome sequencing and annotation.</title>
        <authorList>
            <consortium name="The Broad Institute Genomics Platform"/>
            <consortium name="The Broad Institute Genome Sequencing Center for Infectious Disease"/>
            <person name="Wu L."/>
            <person name="Ma J."/>
        </authorList>
    </citation>
    <scope>NUCLEOTIDE SEQUENCE [LARGE SCALE GENOMIC DNA]</scope>
    <source>
        <strain evidence="3">JCM 4738</strain>
    </source>
</reference>
<comment type="caution">
    <text evidence="2">The sequence shown here is derived from an EMBL/GenBank/DDBJ whole genome shotgun (WGS) entry which is preliminary data.</text>
</comment>
<keyword evidence="1" id="KW-0812">Transmembrane</keyword>
<organism evidence="2 3">
    <name type="scientific">Bhargavaea changchunensis</name>
    <dbReference type="NCBI Taxonomy" id="2134037"/>
    <lineage>
        <taxon>Bacteria</taxon>
        <taxon>Bacillati</taxon>
        <taxon>Bacillota</taxon>
        <taxon>Bacilli</taxon>
        <taxon>Bacillales</taxon>
        <taxon>Caryophanaceae</taxon>
        <taxon>Bhargavaea</taxon>
    </lineage>
</organism>
<dbReference type="EMBL" id="JBHTCT010000035">
    <property type="protein sequence ID" value="MFC7366009.1"/>
    <property type="molecule type" value="Genomic_DNA"/>
</dbReference>
<feature type="transmembrane region" description="Helical" evidence="1">
    <location>
        <begin position="7"/>
        <end position="27"/>
    </location>
</feature>
<evidence type="ECO:0000313" key="2">
    <source>
        <dbReference type="EMBL" id="MFC7366009.1"/>
    </source>
</evidence>
<keyword evidence="3" id="KW-1185">Reference proteome</keyword>
<accession>A0ABW2NHQ9</accession>
<protein>
    <submittedName>
        <fullName evidence="2">Uncharacterized protein</fullName>
    </submittedName>
</protein>
<evidence type="ECO:0000256" key="1">
    <source>
        <dbReference type="SAM" id="Phobius"/>
    </source>
</evidence>
<keyword evidence="1" id="KW-0472">Membrane</keyword>